<dbReference type="InterPro" id="IPR017938">
    <property type="entry name" value="Riboflavin_synthase-like_b-brl"/>
</dbReference>
<name>A0A5B8SM19_9GAMM</name>
<dbReference type="Pfam" id="PF00175">
    <property type="entry name" value="NAD_binding_1"/>
    <property type="match status" value="1"/>
</dbReference>
<dbReference type="GO" id="GO:0008218">
    <property type="term" value="P:bioluminescence"/>
    <property type="evidence" value="ECO:0007669"/>
    <property type="project" value="UniProtKB-KW"/>
</dbReference>
<reference evidence="6 7" key="1">
    <citation type="submission" date="2019-06" db="EMBL/GenBank/DDBJ databases">
        <title>Genome analyses of bacteria isolated from kimchi.</title>
        <authorList>
            <person name="Lee S."/>
            <person name="Ahn S."/>
            <person name="Roh S."/>
        </authorList>
    </citation>
    <scope>NUCLEOTIDE SEQUENCE [LARGE SCALE GENOMIC DNA]</scope>
    <source>
        <strain evidence="6 7">CBA4606</strain>
    </source>
</reference>
<keyword evidence="7" id="KW-1185">Reference proteome</keyword>
<dbReference type="Gene3D" id="2.40.30.10">
    <property type="entry name" value="Translation factors"/>
    <property type="match status" value="1"/>
</dbReference>
<dbReference type="PRINTS" id="PR00410">
    <property type="entry name" value="PHEHYDRXLASE"/>
</dbReference>
<keyword evidence="1" id="KW-0560">Oxidoreductase</keyword>
<dbReference type="PANTHER" id="PTHR47354">
    <property type="entry name" value="NADH OXIDOREDUCTASE HCR"/>
    <property type="match status" value="1"/>
</dbReference>
<dbReference type="PROSITE" id="PS51085">
    <property type="entry name" value="2FE2S_FER_2"/>
    <property type="match status" value="1"/>
</dbReference>
<dbReference type="InterPro" id="IPR001041">
    <property type="entry name" value="2Fe-2S_ferredoxin-type"/>
</dbReference>
<organism evidence="6 7">
    <name type="scientific">Pistricoccus aurantiacus</name>
    <dbReference type="NCBI Taxonomy" id="1883414"/>
    <lineage>
        <taxon>Bacteria</taxon>
        <taxon>Pseudomonadati</taxon>
        <taxon>Pseudomonadota</taxon>
        <taxon>Gammaproteobacteria</taxon>
        <taxon>Oceanospirillales</taxon>
        <taxon>Halomonadaceae</taxon>
        <taxon>Pistricoccus</taxon>
    </lineage>
</organism>
<dbReference type="SUPFAM" id="SSF54292">
    <property type="entry name" value="2Fe-2S ferredoxin-like"/>
    <property type="match status" value="1"/>
</dbReference>
<dbReference type="InterPro" id="IPR050415">
    <property type="entry name" value="MRET"/>
</dbReference>
<sequence length="362" mass="39590">MTSKQISIAQWPHPLTATKGTLLDTALEAGVPYPHECRAGECGRCKTQLLQGEVRHTPYLAEALSREERERGLVLACRCYPRTDVQVRWLEDAAAPAPFAPRKQIARVHGLDRAASAVSRVWLALNDGPMDFAAGQYARLGFDDLPVRPYSMANKAGNDLMEFHIGHQPDGHVSGHVAKHLREGDRVHLEGPFGDAYLRKTHSSRPGPLIAVAGGTGLAPMLSILRTALDDQPETRAQLYFAVRDHEGIYLEEELLRLAKAHAGLKIRILLSRPARPGAGHNRLVQTGSVLEALDEDFDSLADSCLYTAGSPRLVGAVKALATAKGISPDALHCDAFWSAPVPPRIRQRKGLTNRLARLFRS</sequence>
<dbReference type="OrthoDB" id="9806195at2"/>
<dbReference type="InterPro" id="IPR008333">
    <property type="entry name" value="Cbr1-like_FAD-bd_dom"/>
</dbReference>
<comment type="similarity">
    <text evidence="3">Belongs to the Fre/LuxG FAD/NAD(P) flavoprotein oxidoreductase family.</text>
</comment>
<dbReference type="InterPro" id="IPR036010">
    <property type="entry name" value="2Fe-2S_ferredoxin-like_sf"/>
</dbReference>
<feature type="domain" description="2Fe-2S ferredoxin-type" evidence="4">
    <location>
        <begin position="4"/>
        <end position="93"/>
    </location>
</feature>
<evidence type="ECO:0000256" key="1">
    <source>
        <dbReference type="ARBA" id="ARBA00023002"/>
    </source>
</evidence>
<dbReference type="AlphaFoldDB" id="A0A5B8SM19"/>
<dbReference type="InterPro" id="IPR017927">
    <property type="entry name" value="FAD-bd_FR_type"/>
</dbReference>
<dbReference type="InterPro" id="IPR012675">
    <property type="entry name" value="Beta-grasp_dom_sf"/>
</dbReference>
<evidence type="ECO:0000256" key="2">
    <source>
        <dbReference type="ARBA" id="ARBA00023223"/>
    </source>
</evidence>
<dbReference type="PANTHER" id="PTHR47354:SF7">
    <property type="entry name" value="NAD(P)H-FLAVIN REDUCTASE"/>
    <property type="match status" value="1"/>
</dbReference>
<dbReference type="Pfam" id="PF00111">
    <property type="entry name" value="Fer2"/>
    <property type="match status" value="1"/>
</dbReference>
<evidence type="ECO:0000313" key="7">
    <source>
        <dbReference type="Proteomes" id="UP000321272"/>
    </source>
</evidence>
<protein>
    <submittedName>
        <fullName evidence="6">2Fe-2S iron-sulfur cluster binding domain-containing protein</fullName>
    </submittedName>
</protein>
<dbReference type="PROSITE" id="PS51384">
    <property type="entry name" value="FAD_FR"/>
    <property type="match status" value="1"/>
</dbReference>
<evidence type="ECO:0000313" key="6">
    <source>
        <dbReference type="EMBL" id="QEA37766.1"/>
    </source>
</evidence>
<dbReference type="RefSeq" id="WP_147182833.1">
    <property type="nucleotide sequence ID" value="NZ_CP042382.1"/>
</dbReference>
<dbReference type="GO" id="GO:0016491">
    <property type="term" value="F:oxidoreductase activity"/>
    <property type="evidence" value="ECO:0007669"/>
    <property type="project" value="UniProtKB-KW"/>
</dbReference>
<proteinExistence type="inferred from homology"/>
<evidence type="ECO:0000256" key="3">
    <source>
        <dbReference type="ARBA" id="ARBA00038177"/>
    </source>
</evidence>
<accession>A0A5B8SM19</accession>
<dbReference type="InterPro" id="IPR039261">
    <property type="entry name" value="FNR_nucleotide-bd"/>
</dbReference>
<dbReference type="SUPFAM" id="SSF52343">
    <property type="entry name" value="Ferredoxin reductase-like, C-terminal NADP-linked domain"/>
    <property type="match status" value="1"/>
</dbReference>
<gene>
    <name evidence="6" type="ORF">FGL86_00915</name>
</gene>
<dbReference type="CDD" id="cd00207">
    <property type="entry name" value="fer2"/>
    <property type="match status" value="1"/>
</dbReference>
<dbReference type="Pfam" id="PF00970">
    <property type="entry name" value="FAD_binding_6"/>
    <property type="match status" value="1"/>
</dbReference>
<dbReference type="KEGG" id="paur:FGL86_00915"/>
<feature type="domain" description="FAD-binding FR-type" evidence="5">
    <location>
        <begin position="101"/>
        <end position="199"/>
    </location>
</feature>
<dbReference type="Gene3D" id="3.40.50.80">
    <property type="entry name" value="Nucleotide-binding domain of ferredoxin-NADP reductase (FNR) module"/>
    <property type="match status" value="1"/>
</dbReference>
<dbReference type="GO" id="GO:0051536">
    <property type="term" value="F:iron-sulfur cluster binding"/>
    <property type="evidence" value="ECO:0007669"/>
    <property type="project" value="InterPro"/>
</dbReference>
<dbReference type="InterPro" id="IPR001433">
    <property type="entry name" value="OxRdtase_FAD/NAD-bd"/>
</dbReference>
<evidence type="ECO:0000259" key="5">
    <source>
        <dbReference type="PROSITE" id="PS51384"/>
    </source>
</evidence>
<dbReference type="EMBL" id="CP042382">
    <property type="protein sequence ID" value="QEA37766.1"/>
    <property type="molecule type" value="Genomic_DNA"/>
</dbReference>
<dbReference type="Gene3D" id="3.10.20.30">
    <property type="match status" value="1"/>
</dbReference>
<evidence type="ECO:0000259" key="4">
    <source>
        <dbReference type="PROSITE" id="PS51085"/>
    </source>
</evidence>
<dbReference type="Proteomes" id="UP000321272">
    <property type="component" value="Chromosome"/>
</dbReference>
<dbReference type="SUPFAM" id="SSF63380">
    <property type="entry name" value="Riboflavin synthase domain-like"/>
    <property type="match status" value="1"/>
</dbReference>
<keyword evidence="2" id="KW-0455">Luminescence</keyword>